<dbReference type="RefSeq" id="WP_344304417.1">
    <property type="nucleotide sequence ID" value="NZ_BAAAQQ010000012.1"/>
</dbReference>
<feature type="domain" description="Activator of Hsp90 ATPase homologue 1/2-like C-terminal" evidence="2">
    <location>
        <begin position="31"/>
        <end position="160"/>
    </location>
</feature>
<accession>A0ABP5K6Y6</accession>
<dbReference type="InterPro" id="IPR023393">
    <property type="entry name" value="START-like_dom_sf"/>
</dbReference>
<organism evidence="3 4">
    <name type="scientific">Nocardioides bigeumensis</name>
    <dbReference type="NCBI Taxonomy" id="433657"/>
    <lineage>
        <taxon>Bacteria</taxon>
        <taxon>Bacillati</taxon>
        <taxon>Actinomycetota</taxon>
        <taxon>Actinomycetes</taxon>
        <taxon>Propionibacteriales</taxon>
        <taxon>Nocardioidaceae</taxon>
        <taxon>Nocardioides</taxon>
    </lineage>
</organism>
<dbReference type="CDD" id="cd07826">
    <property type="entry name" value="SRPBCC_CalC_Aha1-like_9"/>
    <property type="match status" value="1"/>
</dbReference>
<protein>
    <submittedName>
        <fullName evidence="3">SRPBCC family protein</fullName>
    </submittedName>
</protein>
<comment type="similarity">
    <text evidence="1">Belongs to the AHA1 family.</text>
</comment>
<evidence type="ECO:0000256" key="1">
    <source>
        <dbReference type="ARBA" id="ARBA00006817"/>
    </source>
</evidence>
<dbReference type="InterPro" id="IPR013538">
    <property type="entry name" value="ASHA1/2-like_C"/>
</dbReference>
<reference evidence="4" key="1">
    <citation type="journal article" date="2019" name="Int. J. Syst. Evol. Microbiol.">
        <title>The Global Catalogue of Microorganisms (GCM) 10K type strain sequencing project: providing services to taxonomists for standard genome sequencing and annotation.</title>
        <authorList>
            <consortium name="The Broad Institute Genomics Platform"/>
            <consortium name="The Broad Institute Genome Sequencing Center for Infectious Disease"/>
            <person name="Wu L."/>
            <person name="Ma J."/>
        </authorList>
    </citation>
    <scope>NUCLEOTIDE SEQUENCE [LARGE SCALE GENOMIC DNA]</scope>
    <source>
        <strain evidence="4">JCM 16021</strain>
    </source>
</reference>
<proteinExistence type="inferred from homology"/>
<sequence>MSTTVHAHAGATIEADPTVPLIRITREFNGTPEQVMRAHTDPDLYARWVGPDDIITKIDYWDARSGGSWRFLGGRDDVEEYAFRGCFHTVEPGKIVQTFTWEGQPDGVSLETLRFEELDDGRCRLVAESLCDSFEGRDAWLASGMEVGVNDGYAKLDALLADGTV</sequence>
<dbReference type="SUPFAM" id="SSF55961">
    <property type="entry name" value="Bet v1-like"/>
    <property type="match status" value="1"/>
</dbReference>
<dbReference type="Gene3D" id="3.30.530.20">
    <property type="match status" value="1"/>
</dbReference>
<dbReference type="Proteomes" id="UP001500575">
    <property type="component" value="Unassembled WGS sequence"/>
</dbReference>
<evidence type="ECO:0000259" key="2">
    <source>
        <dbReference type="Pfam" id="PF08327"/>
    </source>
</evidence>
<evidence type="ECO:0000313" key="4">
    <source>
        <dbReference type="Proteomes" id="UP001500575"/>
    </source>
</evidence>
<gene>
    <name evidence="3" type="ORF">GCM10009843_28330</name>
</gene>
<dbReference type="EMBL" id="BAAAQQ010000012">
    <property type="protein sequence ID" value="GAA2128126.1"/>
    <property type="molecule type" value="Genomic_DNA"/>
</dbReference>
<dbReference type="Pfam" id="PF08327">
    <property type="entry name" value="AHSA1"/>
    <property type="match status" value="1"/>
</dbReference>
<keyword evidence="4" id="KW-1185">Reference proteome</keyword>
<comment type="caution">
    <text evidence="3">The sequence shown here is derived from an EMBL/GenBank/DDBJ whole genome shotgun (WGS) entry which is preliminary data.</text>
</comment>
<name>A0ABP5K6Y6_9ACTN</name>
<evidence type="ECO:0000313" key="3">
    <source>
        <dbReference type="EMBL" id="GAA2128126.1"/>
    </source>
</evidence>